<dbReference type="Proteomes" id="UP001432128">
    <property type="component" value="Chromosome"/>
</dbReference>
<feature type="region of interest" description="Disordered" evidence="5">
    <location>
        <begin position="223"/>
        <end position="244"/>
    </location>
</feature>
<dbReference type="GO" id="GO:0004301">
    <property type="term" value="F:epoxide hydrolase activity"/>
    <property type="evidence" value="ECO:0007669"/>
    <property type="project" value="TreeGrafter"/>
</dbReference>
<dbReference type="PIRSF" id="PIRSF001112">
    <property type="entry name" value="Epoxide_hydrolase"/>
    <property type="match status" value="1"/>
</dbReference>
<evidence type="ECO:0000256" key="4">
    <source>
        <dbReference type="PIRSR" id="PIRSR001112-1"/>
    </source>
</evidence>
<dbReference type="PANTHER" id="PTHR21661">
    <property type="entry name" value="EPOXIDE HYDROLASE 1-RELATED"/>
    <property type="match status" value="1"/>
</dbReference>
<evidence type="ECO:0000313" key="8">
    <source>
        <dbReference type="Proteomes" id="UP001432128"/>
    </source>
</evidence>
<sequence length="379" mass="42776">MTPFRVEVAQEQLDDLVDRLARTRWAEPETVDDISQGVREELLRSLVAHWADGYDWRRLERRLNDLPQFRVELDGGGPDSLRVHVIHVRSSRPDATPLLLTHGWPGSVCEFLDVIAPLTEPDADEPAFHVVIPALPGFGFSDKPTSPGWGIERIADAWAQLMARLGYEQYVAQGGDWGSIVTSSLAERDAEHIVGIHLNMPLAPPDRDDEPTPQEAEILAESAEHRRQRTGYQKQQSTRPQTLGYGLVDSPVGQAAWIVEKFWEWTDHDGDLTSILDQDQLLDAVMMYWLPAAGASSARIYWEAAISPTWPNITVPVGISMFPKEIFRTSRRWAAKRYPTLGYFHEVDRGGHFAALEQPELFVSEVRAWFATLRTVQPV</sequence>
<dbReference type="Gene3D" id="3.40.50.1820">
    <property type="entry name" value="alpha/beta hydrolase"/>
    <property type="match status" value="1"/>
</dbReference>
<evidence type="ECO:0000256" key="5">
    <source>
        <dbReference type="SAM" id="MobiDB-lite"/>
    </source>
</evidence>
<evidence type="ECO:0000256" key="3">
    <source>
        <dbReference type="ARBA" id="ARBA00022801"/>
    </source>
</evidence>
<dbReference type="EMBL" id="CP108021">
    <property type="protein sequence ID" value="WUM22363.1"/>
    <property type="molecule type" value="Genomic_DNA"/>
</dbReference>
<keyword evidence="2" id="KW-0058">Aromatic hydrocarbons catabolism</keyword>
<dbReference type="PANTHER" id="PTHR21661:SF35">
    <property type="entry name" value="EPOXIDE HYDROLASE"/>
    <property type="match status" value="1"/>
</dbReference>
<dbReference type="KEGG" id="whr:OG579_10850"/>
<dbReference type="RefSeq" id="WP_328859220.1">
    <property type="nucleotide sequence ID" value="NZ_CP108021.1"/>
</dbReference>
<dbReference type="GO" id="GO:0097176">
    <property type="term" value="P:epoxide metabolic process"/>
    <property type="evidence" value="ECO:0007669"/>
    <property type="project" value="TreeGrafter"/>
</dbReference>
<keyword evidence="8" id="KW-1185">Reference proteome</keyword>
<protein>
    <submittedName>
        <fullName evidence="7">Epoxide hydrolase</fullName>
    </submittedName>
</protein>
<evidence type="ECO:0000313" key="7">
    <source>
        <dbReference type="EMBL" id="WUM22363.1"/>
    </source>
</evidence>
<evidence type="ECO:0000259" key="6">
    <source>
        <dbReference type="Pfam" id="PF06441"/>
    </source>
</evidence>
<comment type="similarity">
    <text evidence="1">Belongs to the peptidase S33 family.</text>
</comment>
<reference evidence="7 8" key="1">
    <citation type="submission" date="2022-10" db="EMBL/GenBank/DDBJ databases">
        <title>The complete genomes of actinobacterial strains from the NBC collection.</title>
        <authorList>
            <person name="Joergensen T.S."/>
            <person name="Alvarez Arevalo M."/>
            <person name="Sterndorff E.B."/>
            <person name="Faurdal D."/>
            <person name="Vuksanovic O."/>
            <person name="Mourched A.-S."/>
            <person name="Charusanti P."/>
            <person name="Shaw S."/>
            <person name="Blin K."/>
            <person name="Weber T."/>
        </authorList>
    </citation>
    <scope>NUCLEOTIDE SEQUENCE [LARGE SCALE GENOMIC DNA]</scope>
    <source>
        <strain evidence="7 8">NBC_00319</strain>
    </source>
</reference>
<feature type="compositionally biased region" description="Polar residues" evidence="5">
    <location>
        <begin position="230"/>
        <end position="241"/>
    </location>
</feature>
<evidence type="ECO:0000256" key="1">
    <source>
        <dbReference type="ARBA" id="ARBA00010088"/>
    </source>
</evidence>
<gene>
    <name evidence="7" type="ORF">OG579_10850</name>
</gene>
<proteinExistence type="inferred from homology"/>
<feature type="active site" description="Proton acceptor" evidence="4">
    <location>
        <position position="352"/>
    </location>
</feature>
<organism evidence="7 8">
    <name type="scientific">Williamsia herbipolensis</name>
    <dbReference type="NCBI Taxonomy" id="1603258"/>
    <lineage>
        <taxon>Bacteria</taxon>
        <taxon>Bacillati</taxon>
        <taxon>Actinomycetota</taxon>
        <taxon>Actinomycetes</taxon>
        <taxon>Mycobacteriales</taxon>
        <taxon>Nocardiaceae</taxon>
        <taxon>Williamsia</taxon>
    </lineage>
</organism>
<feature type="active site" description="Proton donor" evidence="4">
    <location>
        <position position="301"/>
    </location>
</feature>
<dbReference type="InterPro" id="IPR010497">
    <property type="entry name" value="Epoxide_hydro_N"/>
</dbReference>
<dbReference type="Pfam" id="PF06441">
    <property type="entry name" value="EHN"/>
    <property type="match status" value="1"/>
</dbReference>
<dbReference type="InterPro" id="IPR029058">
    <property type="entry name" value="AB_hydrolase_fold"/>
</dbReference>
<dbReference type="AlphaFoldDB" id="A0AAU4K8U4"/>
<dbReference type="PRINTS" id="PR00412">
    <property type="entry name" value="EPOXHYDRLASE"/>
</dbReference>
<dbReference type="InterPro" id="IPR016292">
    <property type="entry name" value="Epoxide_hydrolase"/>
</dbReference>
<evidence type="ECO:0000256" key="2">
    <source>
        <dbReference type="ARBA" id="ARBA00022797"/>
    </source>
</evidence>
<dbReference type="SUPFAM" id="SSF53474">
    <property type="entry name" value="alpha/beta-Hydrolases"/>
    <property type="match status" value="1"/>
</dbReference>
<feature type="domain" description="Epoxide hydrolase N-terminal" evidence="6">
    <location>
        <begin position="1"/>
        <end position="111"/>
    </location>
</feature>
<dbReference type="InterPro" id="IPR000639">
    <property type="entry name" value="Epox_hydrolase-like"/>
</dbReference>
<name>A0AAU4K8U4_9NOCA</name>
<accession>A0AAU4K8U4</accession>
<keyword evidence="3 7" id="KW-0378">Hydrolase</keyword>
<feature type="active site" description="Nucleophile" evidence="4">
    <location>
        <position position="176"/>
    </location>
</feature>